<feature type="compositionally biased region" description="Basic residues" evidence="1">
    <location>
        <begin position="149"/>
        <end position="158"/>
    </location>
</feature>
<dbReference type="AlphaFoldDB" id="A0A438NB38"/>
<organism evidence="2 3">
    <name type="scientific">Exophiala mesophila</name>
    <name type="common">Black yeast-like fungus</name>
    <dbReference type="NCBI Taxonomy" id="212818"/>
    <lineage>
        <taxon>Eukaryota</taxon>
        <taxon>Fungi</taxon>
        <taxon>Dikarya</taxon>
        <taxon>Ascomycota</taxon>
        <taxon>Pezizomycotina</taxon>
        <taxon>Eurotiomycetes</taxon>
        <taxon>Chaetothyriomycetidae</taxon>
        <taxon>Chaetothyriales</taxon>
        <taxon>Herpotrichiellaceae</taxon>
        <taxon>Exophiala</taxon>
    </lineage>
</organism>
<sequence>MAPSSKSWTDARKLDLLRTHILVTGRQKFDKNAIHQHWLGDDPTPTPRAIADTFNAMMRAISDQATLTSFKKKSKQEVVNVSIKSEATVVTNHTPVKQAPIKPTTPKSLSSRKRKRTRDMLSDEDDVMDDVDPSDYSENDVPQTPAPKRVFRPQRKAASKTTSLPETSDTEEDKLIRPFCGDGDDESDTEYAPPTP</sequence>
<accession>A0A438NB38</accession>
<name>A0A438NB38_EXOME</name>
<feature type="region of interest" description="Disordered" evidence="1">
    <location>
        <begin position="94"/>
        <end position="196"/>
    </location>
</feature>
<dbReference type="VEuPathDB" id="FungiDB:PV10_03960"/>
<evidence type="ECO:0000256" key="1">
    <source>
        <dbReference type="SAM" id="MobiDB-lite"/>
    </source>
</evidence>
<comment type="caution">
    <text evidence="2">The sequence shown here is derived from an EMBL/GenBank/DDBJ whole genome shotgun (WGS) entry which is preliminary data.</text>
</comment>
<feature type="compositionally biased region" description="Acidic residues" evidence="1">
    <location>
        <begin position="122"/>
        <end position="138"/>
    </location>
</feature>
<dbReference type="EMBL" id="NAJM01000010">
    <property type="protein sequence ID" value="RVX72983.1"/>
    <property type="molecule type" value="Genomic_DNA"/>
</dbReference>
<protein>
    <submittedName>
        <fullName evidence="2">Uncharacterized protein</fullName>
    </submittedName>
</protein>
<evidence type="ECO:0000313" key="3">
    <source>
        <dbReference type="Proteomes" id="UP000288859"/>
    </source>
</evidence>
<evidence type="ECO:0000313" key="2">
    <source>
        <dbReference type="EMBL" id="RVX72983.1"/>
    </source>
</evidence>
<dbReference type="OrthoDB" id="10332379at2759"/>
<gene>
    <name evidence="2" type="ORF">B0A52_03336</name>
</gene>
<proteinExistence type="predicted"/>
<dbReference type="Proteomes" id="UP000288859">
    <property type="component" value="Unassembled WGS sequence"/>
</dbReference>
<reference evidence="2 3" key="1">
    <citation type="submission" date="2017-03" db="EMBL/GenBank/DDBJ databases">
        <title>Genomes of endolithic fungi from Antarctica.</title>
        <authorList>
            <person name="Coleine C."/>
            <person name="Masonjones S."/>
            <person name="Stajich J.E."/>
        </authorList>
    </citation>
    <scope>NUCLEOTIDE SEQUENCE [LARGE SCALE GENOMIC DNA]</scope>
    <source>
        <strain evidence="2 3">CCFEE 6314</strain>
    </source>
</reference>